<dbReference type="EMBL" id="QAOT01000028">
    <property type="protein sequence ID" value="PTR11151.1"/>
    <property type="molecule type" value="Genomic_DNA"/>
</dbReference>
<keyword evidence="2" id="KW-1185">Reference proteome</keyword>
<name>A0A2T5JSF7_9RHOB</name>
<evidence type="ECO:0000313" key="2">
    <source>
        <dbReference type="Proteomes" id="UP000244060"/>
    </source>
</evidence>
<dbReference type="OrthoDB" id="7360772at2"/>
<accession>A0A2T5JSF7</accession>
<gene>
    <name evidence="1" type="ORF">C8J28_12812</name>
</gene>
<dbReference type="RefSeq" id="WP_108222505.1">
    <property type="nucleotide sequence ID" value="NZ_QAOT01000028.1"/>
</dbReference>
<sequence>MTTTVIVKANHGWPVDVTPIGIETRALGMKTRVAPNTEQTFYAHSGQDLLIHEVQPTDVDAGVSGD</sequence>
<dbReference type="AlphaFoldDB" id="A0A2T5JSF7"/>
<comment type="caution">
    <text evidence="1">The sequence shown here is derived from an EMBL/GenBank/DDBJ whole genome shotgun (WGS) entry which is preliminary data.</text>
</comment>
<proteinExistence type="predicted"/>
<evidence type="ECO:0000313" key="1">
    <source>
        <dbReference type="EMBL" id="PTR11151.1"/>
    </source>
</evidence>
<organism evidence="1 2">
    <name type="scientific">Cereibacter azotoformans</name>
    <dbReference type="NCBI Taxonomy" id="43057"/>
    <lineage>
        <taxon>Bacteria</taxon>
        <taxon>Pseudomonadati</taxon>
        <taxon>Pseudomonadota</taxon>
        <taxon>Alphaproteobacteria</taxon>
        <taxon>Rhodobacterales</taxon>
        <taxon>Paracoccaceae</taxon>
        <taxon>Cereibacter</taxon>
    </lineage>
</organism>
<dbReference type="Proteomes" id="UP000244060">
    <property type="component" value="Unassembled WGS sequence"/>
</dbReference>
<reference evidence="1 2" key="1">
    <citation type="submission" date="2018-04" db="EMBL/GenBank/DDBJ databases">
        <title>Genomic Encyclopedia of Type Strains, Phase III (KMG-III): the genomes of soil and plant-associated and newly described type strains.</title>
        <authorList>
            <person name="Whitman W."/>
        </authorList>
    </citation>
    <scope>NUCLEOTIDE SEQUENCE [LARGE SCALE GENOMIC DNA]</scope>
    <source>
        <strain evidence="1 2">KA25</strain>
    </source>
</reference>
<protein>
    <submittedName>
        <fullName evidence="1">Uncharacterized protein</fullName>
    </submittedName>
</protein>